<dbReference type="RefSeq" id="WP_274683761.1">
    <property type="nucleotide sequence ID" value="NZ_JAKNBA010000040.1"/>
</dbReference>
<dbReference type="NCBIfam" id="NF003742">
    <property type="entry name" value="PRK05339.1"/>
    <property type="match status" value="1"/>
</dbReference>
<evidence type="ECO:0000313" key="6">
    <source>
        <dbReference type="Proteomes" id="UP001140979"/>
    </source>
</evidence>
<sequence length="274" mass="31274">MNIGIFYVSDGTAITVRSVGKSVLNHFVIEPEIYSFPFTDSYDKAEKIKRIIELHFIKSEMKPIVFLSIEDTKVKDVVKSSNAFCIDVIDSMVKPIRDNLGLMVKPNAPIKPYEISELNQQDYDSRISAIDYTLAHDDGVSLRGLDKADIILLGVSRSGKTPTSLYLAMQHGLNVVNYPFIPEDLCGLKLPKELVPYKDKLFGLTISPNRLSSIRKERKNVETYANLKQCSFEVREVEEFYIQQRIAYLDTSNQSVEEITSKIIEMMNLRSKRY</sequence>
<evidence type="ECO:0000256" key="4">
    <source>
        <dbReference type="ARBA" id="ARBA00022777"/>
    </source>
</evidence>
<dbReference type="AlphaFoldDB" id="A0A9X4EZX2"/>
<proteinExistence type="predicted"/>
<name>A0A9X4EZX2_9VIBR</name>
<evidence type="ECO:0000256" key="1">
    <source>
        <dbReference type="ARBA" id="ARBA00022527"/>
    </source>
</evidence>
<evidence type="ECO:0000256" key="3">
    <source>
        <dbReference type="ARBA" id="ARBA00022741"/>
    </source>
</evidence>
<protein>
    <submittedName>
        <fullName evidence="5">Kinase/pyrophosphorylase</fullName>
    </submittedName>
</protein>
<reference evidence="5" key="1">
    <citation type="submission" date="2022-02" db="EMBL/GenBank/DDBJ databases">
        <title>Emergence and expansion in Europe of a Vibrio aestuarianus clonal complex pathogenic for oysters.</title>
        <authorList>
            <person name="Mesnil A."/>
            <person name="Travers M.-A."/>
        </authorList>
    </citation>
    <scope>NUCLEOTIDE SEQUENCE</scope>
    <source>
        <strain evidence="5">19_064_11T1</strain>
    </source>
</reference>
<organism evidence="5 6">
    <name type="scientific">Vibrio aestuarianus</name>
    <dbReference type="NCBI Taxonomy" id="28171"/>
    <lineage>
        <taxon>Bacteria</taxon>
        <taxon>Pseudomonadati</taxon>
        <taxon>Pseudomonadota</taxon>
        <taxon>Gammaproteobacteria</taxon>
        <taxon>Vibrionales</taxon>
        <taxon>Vibrionaceae</taxon>
        <taxon>Vibrio</taxon>
    </lineage>
</organism>
<evidence type="ECO:0000256" key="2">
    <source>
        <dbReference type="ARBA" id="ARBA00022679"/>
    </source>
</evidence>
<dbReference type="InterPro" id="IPR005177">
    <property type="entry name" value="Kinase-pyrophosphorylase"/>
</dbReference>
<dbReference type="EMBL" id="JAKNBA010000040">
    <property type="protein sequence ID" value="MDE1243815.1"/>
    <property type="molecule type" value="Genomic_DNA"/>
</dbReference>
<comment type="caution">
    <text evidence="5">The sequence shown here is derived from an EMBL/GenBank/DDBJ whole genome shotgun (WGS) entry which is preliminary data.</text>
</comment>
<keyword evidence="3" id="KW-0547">Nucleotide-binding</keyword>
<dbReference type="PANTHER" id="PTHR31756:SF3">
    <property type="entry name" value="PYRUVATE, PHOSPHATE DIKINASE REGULATORY PROTEIN 1, CHLOROPLASTIC"/>
    <property type="match status" value="1"/>
</dbReference>
<dbReference type="Pfam" id="PF03618">
    <property type="entry name" value="Kinase-PPPase"/>
    <property type="match status" value="1"/>
</dbReference>
<gene>
    <name evidence="5" type="ORF">L9W94_17015</name>
</gene>
<dbReference type="GO" id="GO:0004674">
    <property type="term" value="F:protein serine/threonine kinase activity"/>
    <property type="evidence" value="ECO:0007669"/>
    <property type="project" value="UniProtKB-KW"/>
</dbReference>
<keyword evidence="4 5" id="KW-0418">Kinase</keyword>
<keyword evidence="2" id="KW-0808">Transferase</keyword>
<evidence type="ECO:0000313" key="5">
    <source>
        <dbReference type="EMBL" id="MDE1243815.1"/>
    </source>
</evidence>
<keyword evidence="1" id="KW-0723">Serine/threonine-protein kinase</keyword>
<dbReference type="Proteomes" id="UP001140979">
    <property type="component" value="Unassembled WGS sequence"/>
</dbReference>
<dbReference type="GO" id="GO:0005524">
    <property type="term" value="F:ATP binding"/>
    <property type="evidence" value="ECO:0007669"/>
    <property type="project" value="InterPro"/>
</dbReference>
<accession>A0A9X4EZX2</accession>
<dbReference type="PANTHER" id="PTHR31756">
    <property type="entry name" value="PYRUVATE, PHOSPHATE DIKINASE REGULATORY PROTEIN 1, CHLOROPLASTIC"/>
    <property type="match status" value="1"/>
</dbReference>